<dbReference type="AlphaFoldDB" id="A0A9Q1G7G4"/>
<reference evidence="3" key="1">
    <citation type="journal article" date="2023" name="Science">
        <title>Genome structures resolve the early diversification of teleost fishes.</title>
        <authorList>
            <person name="Parey E."/>
            <person name="Louis A."/>
            <person name="Montfort J."/>
            <person name="Bouchez O."/>
            <person name="Roques C."/>
            <person name="Iampietro C."/>
            <person name="Lluch J."/>
            <person name="Castinel A."/>
            <person name="Donnadieu C."/>
            <person name="Desvignes T."/>
            <person name="Floi Bucao C."/>
            <person name="Jouanno E."/>
            <person name="Wen M."/>
            <person name="Mejri S."/>
            <person name="Dirks R."/>
            <person name="Jansen H."/>
            <person name="Henkel C."/>
            <person name="Chen W.J."/>
            <person name="Zahm M."/>
            <person name="Cabau C."/>
            <person name="Klopp C."/>
            <person name="Thompson A.W."/>
            <person name="Robinson-Rechavi M."/>
            <person name="Braasch I."/>
            <person name="Lecointre G."/>
            <person name="Bobe J."/>
            <person name="Postlethwait J.H."/>
            <person name="Berthelot C."/>
            <person name="Roest Crollius H."/>
            <person name="Guiguen Y."/>
        </authorList>
    </citation>
    <scope>NUCLEOTIDE SEQUENCE</scope>
    <source>
        <strain evidence="3">WJC10195</strain>
    </source>
</reference>
<evidence type="ECO:0000313" key="3">
    <source>
        <dbReference type="EMBL" id="KAJ8376284.1"/>
    </source>
</evidence>
<keyword evidence="4" id="KW-1185">Reference proteome</keyword>
<sequence length="83" mass="9168">MPPLRTTAKVHSLQSQDGMEWGQSEDGLLPLSAASLLILLVFGLLLLLFARLMEACQQRDAAEPAWSVEETNPHLGPYMPSYD</sequence>
<accession>A0A9Q1G7G4</accession>
<dbReference type="EMBL" id="JAINUF010000002">
    <property type="protein sequence ID" value="KAJ8376284.1"/>
    <property type="molecule type" value="Genomic_DNA"/>
</dbReference>
<keyword evidence="2" id="KW-1133">Transmembrane helix</keyword>
<keyword evidence="2" id="KW-0812">Transmembrane</keyword>
<evidence type="ECO:0000256" key="2">
    <source>
        <dbReference type="SAM" id="Phobius"/>
    </source>
</evidence>
<feature type="transmembrane region" description="Helical" evidence="2">
    <location>
        <begin position="28"/>
        <end position="49"/>
    </location>
</feature>
<evidence type="ECO:0000256" key="1">
    <source>
        <dbReference type="SAM" id="MobiDB-lite"/>
    </source>
</evidence>
<organism evidence="3 4">
    <name type="scientific">Synaphobranchus kaupii</name>
    <name type="common">Kaup's arrowtooth eel</name>
    <dbReference type="NCBI Taxonomy" id="118154"/>
    <lineage>
        <taxon>Eukaryota</taxon>
        <taxon>Metazoa</taxon>
        <taxon>Chordata</taxon>
        <taxon>Craniata</taxon>
        <taxon>Vertebrata</taxon>
        <taxon>Euteleostomi</taxon>
        <taxon>Actinopterygii</taxon>
        <taxon>Neopterygii</taxon>
        <taxon>Teleostei</taxon>
        <taxon>Anguilliformes</taxon>
        <taxon>Synaphobranchidae</taxon>
        <taxon>Synaphobranchus</taxon>
    </lineage>
</organism>
<dbReference type="Proteomes" id="UP001152622">
    <property type="component" value="Chromosome 2"/>
</dbReference>
<gene>
    <name evidence="3" type="ORF">SKAU_G00068640</name>
</gene>
<protein>
    <submittedName>
        <fullName evidence="3">Uncharacterized protein</fullName>
    </submittedName>
</protein>
<name>A0A9Q1G7G4_SYNKA</name>
<proteinExistence type="predicted"/>
<comment type="caution">
    <text evidence="3">The sequence shown here is derived from an EMBL/GenBank/DDBJ whole genome shotgun (WGS) entry which is preliminary data.</text>
</comment>
<feature type="region of interest" description="Disordered" evidence="1">
    <location>
        <begin position="61"/>
        <end position="83"/>
    </location>
</feature>
<evidence type="ECO:0000313" key="4">
    <source>
        <dbReference type="Proteomes" id="UP001152622"/>
    </source>
</evidence>
<keyword evidence="2" id="KW-0472">Membrane</keyword>
<dbReference type="OrthoDB" id="8961136at2759"/>
<feature type="region of interest" description="Disordered" evidence="1">
    <location>
        <begin position="1"/>
        <end position="22"/>
    </location>
</feature>